<sequence>MGESSLWRNIIVNVDSYKNAHYGMYPDGTEYVSSYVESRGGRFPATLFVGLQAFLREYLTRQITIDDINEAEAVHRPMGIPFNRQIWVDLVNDHDGYLPIEIEAVPEGTVVPTGNVLVQLINTDPRYPWITSFVETALLRAVWYPTTVGTLSWTAKQLVKGFLERTSDHPEAIRMYLHDYGNRGVSSLESAGLGGMAHLVNFDQTDTVPAYIAARQWYNAAAPNGSAVFQEHANVAAAGRDGEADTFRRLLKFPGVVVAGLLVDTFDHDRAVKEILGKEMHDEISQFQGLVAVRCDSGHTVKVPVDTVESLMDSFGYETNGKGFKVLPPNIRVIQGDGLTLDTYAALYAELEARGLAADNVLCGMGGGLLQQVNRDTLNFGFKASAMRINGEWRETVKAPTGSAMKRSKGGRLALRYADGTYSTVRRDSIPAEENQLVPVFRDGKILREWDFTELIERSERPTPESYYSGVVQGVAGVH</sequence>
<dbReference type="PANTHER" id="PTHR43816">
    <property type="entry name" value="NICOTINAMIDE PHOSPHORIBOSYLTRANSFERASE"/>
    <property type="match status" value="1"/>
</dbReference>
<dbReference type="SUPFAM" id="SSF51690">
    <property type="entry name" value="Nicotinate/Quinolinate PRTase C-terminal domain-like"/>
    <property type="match status" value="1"/>
</dbReference>
<evidence type="ECO:0000256" key="5">
    <source>
        <dbReference type="ARBA" id="ARBA00035007"/>
    </source>
</evidence>
<evidence type="ECO:0000256" key="4">
    <source>
        <dbReference type="ARBA" id="ARBA00022679"/>
    </source>
</evidence>
<feature type="binding site" evidence="9">
    <location>
        <position position="294"/>
    </location>
    <ligand>
        <name>diphosphate</name>
        <dbReference type="ChEBI" id="CHEBI:33019"/>
    </ligand>
</feature>
<keyword evidence="3 12" id="KW-0328">Glycosyltransferase</keyword>
<dbReference type="InterPro" id="IPR041525">
    <property type="entry name" value="N/Namide_PRibTrfase"/>
</dbReference>
<keyword evidence="12" id="KW-0436">Ligase</keyword>
<dbReference type="PANTHER" id="PTHR43816:SF1">
    <property type="entry name" value="NICOTINAMIDE PHOSPHORIBOSYLTRANSFERASE"/>
    <property type="match status" value="1"/>
</dbReference>
<feature type="binding site" evidence="9">
    <location>
        <begin position="294"/>
        <end position="296"/>
    </location>
    <ligand>
        <name>beta-nicotinamide D-ribonucleotide</name>
        <dbReference type="ChEBI" id="CHEBI:14649"/>
    </ligand>
</feature>
<feature type="domain" description="Nicotinate/nicotinamide phosphoribosyltransferase" evidence="10">
    <location>
        <begin position="177"/>
        <end position="412"/>
    </location>
</feature>
<dbReference type="RefSeq" id="WP_169413067.1">
    <property type="nucleotide sequence ID" value="NZ_JAAXKZ010000037.1"/>
</dbReference>
<evidence type="ECO:0000256" key="6">
    <source>
        <dbReference type="ARBA" id="ARBA00035024"/>
    </source>
</evidence>
<evidence type="ECO:0000259" key="11">
    <source>
        <dbReference type="Pfam" id="PF18127"/>
    </source>
</evidence>
<proteinExistence type="inferred from homology"/>
<gene>
    <name evidence="12" type="ORF">HF519_12415</name>
</gene>
<accession>A0A848DI48</accession>
<feature type="binding site" evidence="9">
    <location>
        <begin position="336"/>
        <end position="337"/>
    </location>
    <ligand>
        <name>beta-nicotinamide D-ribonucleotide</name>
        <dbReference type="ChEBI" id="CHEBI:14649"/>
    </ligand>
</feature>
<feature type="binding site" evidence="9">
    <location>
        <position position="232"/>
    </location>
    <ligand>
        <name>diphosphate</name>
        <dbReference type="ChEBI" id="CHEBI:33019"/>
    </ligand>
</feature>
<dbReference type="InterPro" id="IPR013785">
    <property type="entry name" value="Aldolase_TIM"/>
</dbReference>
<dbReference type="PIRSF" id="PIRSF005943">
    <property type="entry name" value="NMPRT"/>
    <property type="match status" value="1"/>
</dbReference>
<dbReference type="GO" id="GO:0047280">
    <property type="term" value="F:nicotinamide phosphoribosyltransferase activity"/>
    <property type="evidence" value="ECO:0007669"/>
    <property type="project" value="UniProtKB-EC"/>
</dbReference>
<feature type="binding site" evidence="9">
    <location>
        <position position="367"/>
    </location>
    <ligand>
        <name>beta-nicotinamide D-ribonucleotide</name>
        <dbReference type="ChEBI" id="CHEBI:14649"/>
    </ligand>
</feature>
<dbReference type="InterPro" id="IPR036068">
    <property type="entry name" value="Nicotinate_pribotase-like_C"/>
</dbReference>
<dbReference type="Gene3D" id="3.20.20.70">
    <property type="entry name" value="Aldolase class I"/>
    <property type="match status" value="1"/>
</dbReference>
<keyword evidence="13" id="KW-1185">Reference proteome</keyword>
<comment type="caution">
    <text evidence="12">The sequence shown here is derived from an EMBL/GenBank/DDBJ whole genome shotgun (WGS) entry which is preliminary data.</text>
</comment>
<name>A0A848DI48_9PSEU</name>
<evidence type="ECO:0000259" key="10">
    <source>
        <dbReference type="Pfam" id="PF04095"/>
    </source>
</evidence>
<keyword evidence="2" id="KW-0662">Pyridine nucleotide biosynthesis</keyword>
<dbReference type="GO" id="GO:0009435">
    <property type="term" value="P:NAD+ biosynthetic process"/>
    <property type="evidence" value="ECO:0007669"/>
    <property type="project" value="InterPro"/>
</dbReference>
<comment type="pathway">
    <text evidence="5">Cofactor biosynthesis; NAD(+) biosynthesis; nicotinamide D-ribonucleotide from 5-phospho-alpha-D-ribose 1-diphosphate and nicotinamide: step 1/1.</text>
</comment>
<dbReference type="InterPro" id="IPR016471">
    <property type="entry name" value="Nicotinamide_PRibTrfase"/>
</dbReference>
<keyword evidence="4 12" id="KW-0808">Transferase</keyword>
<evidence type="ECO:0000256" key="3">
    <source>
        <dbReference type="ARBA" id="ARBA00022676"/>
    </source>
</evidence>
<dbReference type="GO" id="GO:0016874">
    <property type="term" value="F:ligase activity"/>
    <property type="evidence" value="ECO:0007669"/>
    <property type="project" value="UniProtKB-KW"/>
</dbReference>
<dbReference type="EC" id="2.4.2.12" evidence="6"/>
<evidence type="ECO:0000256" key="7">
    <source>
        <dbReference type="ARBA" id="ARBA00035036"/>
    </source>
</evidence>
<feature type="binding site" evidence="9">
    <location>
        <position position="206"/>
    </location>
    <ligand>
        <name>beta-nicotinamide D-ribonucleotide</name>
        <dbReference type="ChEBI" id="CHEBI:14649"/>
    </ligand>
</feature>
<evidence type="ECO:0000256" key="9">
    <source>
        <dbReference type="PIRSR" id="PIRSR005943-1"/>
    </source>
</evidence>
<dbReference type="InterPro" id="IPR041529">
    <property type="entry name" value="DUF5598"/>
</dbReference>
<dbReference type="Proteomes" id="UP000586918">
    <property type="component" value="Unassembled WGS sequence"/>
</dbReference>
<comment type="catalytic activity">
    <reaction evidence="8">
        <text>beta-nicotinamide D-ribonucleotide + diphosphate = 5-phospho-alpha-D-ribose 1-diphosphate + nicotinamide + H(+)</text>
        <dbReference type="Rhea" id="RHEA:16149"/>
        <dbReference type="ChEBI" id="CHEBI:14649"/>
        <dbReference type="ChEBI" id="CHEBI:15378"/>
        <dbReference type="ChEBI" id="CHEBI:17154"/>
        <dbReference type="ChEBI" id="CHEBI:33019"/>
        <dbReference type="ChEBI" id="CHEBI:58017"/>
        <dbReference type="EC" id="2.4.2.12"/>
    </reaction>
    <physiologicalReaction direction="right-to-left" evidence="8">
        <dbReference type="Rhea" id="RHEA:16151"/>
    </physiologicalReaction>
</comment>
<evidence type="ECO:0000256" key="1">
    <source>
        <dbReference type="ARBA" id="ARBA00010897"/>
    </source>
</evidence>
<dbReference type="AlphaFoldDB" id="A0A848DI48"/>
<dbReference type="Pfam" id="PF04095">
    <property type="entry name" value="NAPRTase"/>
    <property type="match status" value="1"/>
</dbReference>
<feature type="binding site" evidence="9">
    <location>
        <position position="183"/>
    </location>
    <ligand>
        <name>diphosphate</name>
        <dbReference type="ChEBI" id="CHEBI:33019"/>
    </ligand>
</feature>
<feature type="domain" description="Nicotinamide phosphoribosyltransferase N-terminal" evidence="11">
    <location>
        <begin position="9"/>
        <end position="102"/>
    </location>
</feature>
<dbReference type="EMBL" id="JAAXKZ010000037">
    <property type="protein sequence ID" value="NMH92362.1"/>
    <property type="molecule type" value="Genomic_DNA"/>
</dbReference>
<evidence type="ECO:0000313" key="12">
    <source>
        <dbReference type="EMBL" id="NMH92362.1"/>
    </source>
</evidence>
<comment type="similarity">
    <text evidence="1">Belongs to the NAPRTase family.</text>
</comment>
<evidence type="ECO:0000256" key="8">
    <source>
        <dbReference type="ARBA" id="ARBA00047835"/>
    </source>
</evidence>
<evidence type="ECO:0000256" key="2">
    <source>
        <dbReference type="ARBA" id="ARBA00022642"/>
    </source>
</evidence>
<reference evidence="12 13" key="1">
    <citation type="submission" date="2020-04" db="EMBL/GenBank/DDBJ databases">
        <authorList>
            <person name="Klaysubun C."/>
            <person name="Duangmal K."/>
            <person name="Lipun K."/>
        </authorList>
    </citation>
    <scope>NUCLEOTIDE SEQUENCE [LARGE SCALE GENOMIC DNA]</scope>
    <source>
        <strain evidence="12 13">DSM 45300</strain>
    </source>
</reference>
<dbReference type="Pfam" id="PF18127">
    <property type="entry name" value="NAMPT_N"/>
    <property type="match status" value="1"/>
</dbReference>
<protein>
    <recommendedName>
        <fullName evidence="7">Nicotinamide phosphoribosyltransferase</fullName>
        <ecNumber evidence="6">2.4.2.12</ecNumber>
    </recommendedName>
</protein>
<dbReference type="NCBIfam" id="NF006629">
    <property type="entry name" value="PRK09198.1"/>
    <property type="match status" value="1"/>
</dbReference>
<evidence type="ECO:0000313" key="13">
    <source>
        <dbReference type="Proteomes" id="UP000586918"/>
    </source>
</evidence>
<feature type="binding site" evidence="9">
    <location>
        <position position="375"/>
    </location>
    <ligand>
        <name>beta-nicotinamide D-ribonucleotide</name>
        <dbReference type="ChEBI" id="CHEBI:14649"/>
    </ligand>
</feature>
<organism evidence="12 13">
    <name type="scientific">Pseudonocardia bannensis</name>
    <dbReference type="NCBI Taxonomy" id="630973"/>
    <lineage>
        <taxon>Bacteria</taxon>
        <taxon>Bacillati</taxon>
        <taxon>Actinomycetota</taxon>
        <taxon>Actinomycetes</taxon>
        <taxon>Pseudonocardiales</taxon>
        <taxon>Pseudonocardiaceae</taxon>
        <taxon>Pseudonocardia</taxon>
    </lineage>
</organism>